<gene>
    <name evidence="1" type="ORF">DOTSEDRAFT_28506</name>
</gene>
<reference evidence="1 2" key="2">
    <citation type="journal article" date="2012" name="PLoS Pathog.">
        <title>Diverse lifestyles and strategies of plant pathogenesis encoded in the genomes of eighteen Dothideomycetes fungi.</title>
        <authorList>
            <person name="Ohm R.A."/>
            <person name="Feau N."/>
            <person name="Henrissat B."/>
            <person name="Schoch C.L."/>
            <person name="Horwitz B.A."/>
            <person name="Barry K.W."/>
            <person name="Condon B.J."/>
            <person name="Copeland A.C."/>
            <person name="Dhillon B."/>
            <person name="Glaser F."/>
            <person name="Hesse C.N."/>
            <person name="Kosti I."/>
            <person name="LaButti K."/>
            <person name="Lindquist E.A."/>
            <person name="Lucas S."/>
            <person name="Salamov A.A."/>
            <person name="Bradshaw R.E."/>
            <person name="Ciuffetti L."/>
            <person name="Hamelin R.C."/>
            <person name="Kema G.H.J."/>
            <person name="Lawrence C."/>
            <person name="Scott J.A."/>
            <person name="Spatafora J.W."/>
            <person name="Turgeon B.G."/>
            <person name="de Wit P.J.G.M."/>
            <person name="Zhong S."/>
            <person name="Goodwin S.B."/>
            <person name="Grigoriev I.V."/>
        </authorList>
    </citation>
    <scope>NUCLEOTIDE SEQUENCE [LARGE SCALE GENOMIC DNA]</scope>
    <source>
        <strain evidence="2">NZE10 / CBS 128990</strain>
    </source>
</reference>
<protein>
    <submittedName>
        <fullName evidence="1">Uncharacterized protein</fullName>
    </submittedName>
</protein>
<evidence type="ECO:0000313" key="2">
    <source>
        <dbReference type="Proteomes" id="UP000016933"/>
    </source>
</evidence>
<accession>M2XIR8</accession>
<dbReference type="EMBL" id="KB446545">
    <property type="protein sequence ID" value="EME39342.1"/>
    <property type="molecule type" value="Genomic_DNA"/>
</dbReference>
<evidence type="ECO:0000313" key="1">
    <source>
        <dbReference type="EMBL" id="EME39342.1"/>
    </source>
</evidence>
<dbReference type="HOGENOM" id="CLU_1261476_0_0_1"/>
<reference evidence="2" key="1">
    <citation type="journal article" date="2012" name="PLoS Genet.">
        <title>The genomes of the fungal plant pathogens Cladosporium fulvum and Dothistroma septosporum reveal adaptation to different hosts and lifestyles but also signatures of common ancestry.</title>
        <authorList>
            <person name="de Wit P.J.G.M."/>
            <person name="van der Burgt A."/>
            <person name="Oekmen B."/>
            <person name="Stergiopoulos I."/>
            <person name="Abd-Elsalam K.A."/>
            <person name="Aerts A.L."/>
            <person name="Bahkali A.H."/>
            <person name="Beenen H.G."/>
            <person name="Chettri P."/>
            <person name="Cox M.P."/>
            <person name="Datema E."/>
            <person name="de Vries R.P."/>
            <person name="Dhillon B."/>
            <person name="Ganley A.R."/>
            <person name="Griffiths S.A."/>
            <person name="Guo Y."/>
            <person name="Hamelin R.C."/>
            <person name="Henrissat B."/>
            <person name="Kabir M.S."/>
            <person name="Jashni M.K."/>
            <person name="Kema G."/>
            <person name="Klaubauf S."/>
            <person name="Lapidus A."/>
            <person name="Levasseur A."/>
            <person name="Lindquist E."/>
            <person name="Mehrabi R."/>
            <person name="Ohm R.A."/>
            <person name="Owen T.J."/>
            <person name="Salamov A."/>
            <person name="Schwelm A."/>
            <person name="Schijlen E."/>
            <person name="Sun H."/>
            <person name="van den Burg H.A."/>
            <person name="van Ham R.C.H.J."/>
            <person name="Zhang S."/>
            <person name="Goodwin S.B."/>
            <person name="Grigoriev I.V."/>
            <person name="Collemare J."/>
            <person name="Bradshaw R.E."/>
        </authorList>
    </citation>
    <scope>NUCLEOTIDE SEQUENCE [LARGE SCALE GENOMIC DNA]</scope>
    <source>
        <strain evidence="2">NZE10 / CBS 128990</strain>
    </source>
</reference>
<dbReference type="PANTHER" id="PTHR24148">
    <property type="entry name" value="ANKYRIN REPEAT DOMAIN-CONTAINING PROTEIN 39 HOMOLOG-RELATED"/>
    <property type="match status" value="1"/>
</dbReference>
<dbReference type="InterPro" id="IPR052895">
    <property type="entry name" value="HetReg/Transcr_Mod"/>
</dbReference>
<sequence length="219" mass="24691">MVSASTQGALPFHSRESQTPWSVFVTLGYWTRRWTVQELYKTQHERIKVTWGKNDMLLQDLKIALYRVQRLIQASHKLKKQIQKVHLRLADIKGRPQGLLELLVVCSQMSCSDPRDALWSLRGLGDSYDIVPDFEVLAAEVYTDFAQGPVEVADLDTVLSVFDIPCVGHPNRGCNHHQIDDLPSWFSKPLVCAADIFPSQAQEQCLLTVLPASATLSCM</sequence>
<proteinExistence type="predicted"/>
<dbReference type="PANTHER" id="PTHR24148:SF64">
    <property type="entry name" value="HETEROKARYON INCOMPATIBILITY DOMAIN-CONTAINING PROTEIN"/>
    <property type="match status" value="1"/>
</dbReference>
<keyword evidence="2" id="KW-1185">Reference proteome</keyword>
<organism evidence="1 2">
    <name type="scientific">Dothistroma septosporum (strain NZE10 / CBS 128990)</name>
    <name type="common">Red band needle blight fungus</name>
    <name type="synonym">Mycosphaerella pini</name>
    <dbReference type="NCBI Taxonomy" id="675120"/>
    <lineage>
        <taxon>Eukaryota</taxon>
        <taxon>Fungi</taxon>
        <taxon>Dikarya</taxon>
        <taxon>Ascomycota</taxon>
        <taxon>Pezizomycotina</taxon>
        <taxon>Dothideomycetes</taxon>
        <taxon>Dothideomycetidae</taxon>
        <taxon>Mycosphaerellales</taxon>
        <taxon>Mycosphaerellaceae</taxon>
        <taxon>Dothistroma</taxon>
    </lineage>
</organism>
<dbReference type="AlphaFoldDB" id="M2XIR8"/>
<name>M2XIR8_DOTSN</name>
<dbReference type="Proteomes" id="UP000016933">
    <property type="component" value="Unassembled WGS sequence"/>
</dbReference>